<dbReference type="Proteomes" id="UP000828390">
    <property type="component" value="Unassembled WGS sequence"/>
</dbReference>
<evidence type="ECO:0000313" key="2">
    <source>
        <dbReference type="Proteomes" id="UP000828390"/>
    </source>
</evidence>
<sequence length="79" mass="9046">MPSCLFDLCPIFAKAQRPNTQLPIRPWPNIHDSSEIQYPAGYSTFAQYLRKLRNPIPSWVFDLGPIFAKAQKPNTQLSI</sequence>
<gene>
    <name evidence="1" type="ORF">DPMN_065941</name>
</gene>
<accession>A0A9D3YVG2</accession>
<dbReference type="AlphaFoldDB" id="A0A9D3YVG2"/>
<comment type="caution">
    <text evidence="1">The sequence shown here is derived from an EMBL/GenBank/DDBJ whole genome shotgun (WGS) entry which is preliminary data.</text>
</comment>
<dbReference type="EMBL" id="JAIWYP010000014">
    <property type="protein sequence ID" value="KAH3706554.1"/>
    <property type="molecule type" value="Genomic_DNA"/>
</dbReference>
<reference evidence="1" key="2">
    <citation type="submission" date="2020-11" db="EMBL/GenBank/DDBJ databases">
        <authorList>
            <person name="McCartney M.A."/>
            <person name="Auch B."/>
            <person name="Kono T."/>
            <person name="Mallez S."/>
            <person name="Becker A."/>
            <person name="Gohl D.M."/>
            <person name="Silverstein K.A.T."/>
            <person name="Koren S."/>
            <person name="Bechman K.B."/>
            <person name="Herman A."/>
            <person name="Abrahante J.E."/>
            <person name="Garbe J."/>
        </authorList>
    </citation>
    <scope>NUCLEOTIDE SEQUENCE</scope>
    <source>
        <strain evidence="1">Duluth1</strain>
        <tissue evidence="1">Whole animal</tissue>
    </source>
</reference>
<protein>
    <submittedName>
        <fullName evidence="1">Uncharacterized protein</fullName>
    </submittedName>
</protein>
<organism evidence="1 2">
    <name type="scientific">Dreissena polymorpha</name>
    <name type="common">Zebra mussel</name>
    <name type="synonym">Mytilus polymorpha</name>
    <dbReference type="NCBI Taxonomy" id="45954"/>
    <lineage>
        <taxon>Eukaryota</taxon>
        <taxon>Metazoa</taxon>
        <taxon>Spiralia</taxon>
        <taxon>Lophotrochozoa</taxon>
        <taxon>Mollusca</taxon>
        <taxon>Bivalvia</taxon>
        <taxon>Autobranchia</taxon>
        <taxon>Heteroconchia</taxon>
        <taxon>Euheterodonta</taxon>
        <taxon>Imparidentia</taxon>
        <taxon>Neoheterodontei</taxon>
        <taxon>Myida</taxon>
        <taxon>Dreissenoidea</taxon>
        <taxon>Dreissenidae</taxon>
        <taxon>Dreissena</taxon>
    </lineage>
</organism>
<reference evidence="1" key="1">
    <citation type="journal article" date="2019" name="bioRxiv">
        <title>The Genome of the Zebra Mussel, Dreissena polymorpha: A Resource for Invasive Species Research.</title>
        <authorList>
            <person name="McCartney M.A."/>
            <person name="Auch B."/>
            <person name="Kono T."/>
            <person name="Mallez S."/>
            <person name="Zhang Y."/>
            <person name="Obille A."/>
            <person name="Becker A."/>
            <person name="Abrahante J.E."/>
            <person name="Garbe J."/>
            <person name="Badalamenti J.P."/>
            <person name="Herman A."/>
            <person name="Mangelson H."/>
            <person name="Liachko I."/>
            <person name="Sullivan S."/>
            <person name="Sone E.D."/>
            <person name="Koren S."/>
            <person name="Silverstein K.A.T."/>
            <person name="Beckman K.B."/>
            <person name="Gohl D.M."/>
        </authorList>
    </citation>
    <scope>NUCLEOTIDE SEQUENCE</scope>
    <source>
        <strain evidence="1">Duluth1</strain>
        <tissue evidence="1">Whole animal</tissue>
    </source>
</reference>
<proteinExistence type="predicted"/>
<name>A0A9D3YVG2_DREPO</name>
<keyword evidence="2" id="KW-1185">Reference proteome</keyword>
<evidence type="ECO:0000313" key="1">
    <source>
        <dbReference type="EMBL" id="KAH3706554.1"/>
    </source>
</evidence>